<feature type="transmembrane region" description="Helical" evidence="2">
    <location>
        <begin position="245"/>
        <end position="266"/>
    </location>
</feature>
<sequence>MSRSRGASASSVSTTSDPQHGGGEEPVNRPLLEHMKHTQTTSGPVQGTSRYGAVDSTSISVNTRRRPSRQSSPEIRRQDSLLNRVPEEEFSANVDEEIVEDPEEVEWSLGERGLYSGSYRRIVAMHTFVPVVSLSLLAFLFLSPHLFWKYRSRPPEAHPPYFPSPLPELILSSSVWALAYLLRTPIFSVVSFFLDKFPSAISSFFFNASHVLVYNFFRLAPLPILRIREHMQYSRASWHDSVFYRVWWLSLGWATIDVAVSIWQSYTQLSLYRSVMVPEERVLQVLASDSALGSASNLLSPADEVLPLSPRQEMPKTQTPRTLDDAIRLAVDQDLEQLVNLKEREEVEEVYGLPVIKIPVFVSCLLRVDSILLSTGITMTLAAAYLNSSLSLSVANIATPPRNNRPLLIALPLIVLLNLFLNLIHTPLILPRIGVHRTAYICFVLGLGMFFIGLGSWGALA</sequence>
<evidence type="ECO:0000313" key="4">
    <source>
        <dbReference type="Proteomes" id="UP000053257"/>
    </source>
</evidence>
<protein>
    <submittedName>
        <fullName evidence="3">Uncharacterized protein</fullName>
    </submittedName>
</protein>
<feature type="transmembrane region" description="Helical" evidence="2">
    <location>
        <begin position="204"/>
        <end position="225"/>
    </location>
</feature>
<feature type="compositionally biased region" description="Low complexity" evidence="1">
    <location>
        <begin position="1"/>
        <end position="16"/>
    </location>
</feature>
<accession>A0A0C3NEH6</accession>
<organism evidence="3 4">
    <name type="scientific">Phlebiopsis gigantea (strain 11061_1 CR5-6)</name>
    <name type="common">White-rot fungus</name>
    <name type="synonym">Peniophora gigantea</name>
    <dbReference type="NCBI Taxonomy" id="745531"/>
    <lineage>
        <taxon>Eukaryota</taxon>
        <taxon>Fungi</taxon>
        <taxon>Dikarya</taxon>
        <taxon>Basidiomycota</taxon>
        <taxon>Agaricomycotina</taxon>
        <taxon>Agaricomycetes</taxon>
        <taxon>Polyporales</taxon>
        <taxon>Phanerochaetaceae</taxon>
        <taxon>Phlebiopsis</taxon>
    </lineage>
</organism>
<dbReference type="STRING" id="745531.A0A0C3NEH6"/>
<dbReference type="Proteomes" id="UP000053257">
    <property type="component" value="Unassembled WGS sequence"/>
</dbReference>
<gene>
    <name evidence="3" type="ORF">PHLGIDRAFT_37628</name>
</gene>
<keyword evidence="2" id="KW-0472">Membrane</keyword>
<proteinExistence type="predicted"/>
<reference evidence="3 4" key="1">
    <citation type="journal article" date="2014" name="PLoS Genet.">
        <title>Analysis of the Phlebiopsis gigantea genome, transcriptome and secretome provides insight into its pioneer colonization strategies of wood.</title>
        <authorList>
            <person name="Hori C."/>
            <person name="Ishida T."/>
            <person name="Igarashi K."/>
            <person name="Samejima M."/>
            <person name="Suzuki H."/>
            <person name="Master E."/>
            <person name="Ferreira P."/>
            <person name="Ruiz-Duenas F.J."/>
            <person name="Held B."/>
            <person name="Canessa P."/>
            <person name="Larrondo L.F."/>
            <person name="Schmoll M."/>
            <person name="Druzhinina I.S."/>
            <person name="Kubicek C.P."/>
            <person name="Gaskell J.A."/>
            <person name="Kersten P."/>
            <person name="St John F."/>
            <person name="Glasner J."/>
            <person name="Sabat G."/>
            <person name="Splinter BonDurant S."/>
            <person name="Syed K."/>
            <person name="Yadav J."/>
            <person name="Mgbeahuruike A.C."/>
            <person name="Kovalchuk A."/>
            <person name="Asiegbu F.O."/>
            <person name="Lackner G."/>
            <person name="Hoffmeister D."/>
            <person name="Rencoret J."/>
            <person name="Gutierrez A."/>
            <person name="Sun H."/>
            <person name="Lindquist E."/>
            <person name="Barry K."/>
            <person name="Riley R."/>
            <person name="Grigoriev I.V."/>
            <person name="Henrissat B."/>
            <person name="Kues U."/>
            <person name="Berka R.M."/>
            <person name="Martinez A.T."/>
            <person name="Covert S.F."/>
            <person name="Blanchette R.A."/>
            <person name="Cullen D."/>
        </authorList>
    </citation>
    <scope>NUCLEOTIDE SEQUENCE [LARGE SCALE GENOMIC DNA]</scope>
    <source>
        <strain evidence="3 4">11061_1 CR5-6</strain>
    </source>
</reference>
<dbReference type="EMBL" id="KN840638">
    <property type="protein sequence ID" value="KIP03029.1"/>
    <property type="molecule type" value="Genomic_DNA"/>
</dbReference>
<evidence type="ECO:0000313" key="3">
    <source>
        <dbReference type="EMBL" id="KIP03029.1"/>
    </source>
</evidence>
<dbReference type="OrthoDB" id="3364069at2759"/>
<keyword evidence="2" id="KW-1133">Transmembrane helix</keyword>
<feature type="region of interest" description="Disordered" evidence="1">
    <location>
        <begin position="1"/>
        <end position="83"/>
    </location>
</feature>
<dbReference type="AlphaFoldDB" id="A0A0C3NEH6"/>
<feature type="transmembrane region" description="Helical" evidence="2">
    <location>
        <begin position="438"/>
        <end position="460"/>
    </location>
</feature>
<keyword evidence="4" id="KW-1185">Reference proteome</keyword>
<feature type="compositionally biased region" description="Basic and acidic residues" evidence="1">
    <location>
        <begin position="22"/>
        <end position="36"/>
    </location>
</feature>
<feature type="transmembrane region" description="Helical" evidence="2">
    <location>
        <begin position="364"/>
        <end position="386"/>
    </location>
</feature>
<feature type="transmembrane region" description="Helical" evidence="2">
    <location>
        <begin position="122"/>
        <end position="142"/>
    </location>
</feature>
<evidence type="ECO:0000256" key="2">
    <source>
        <dbReference type="SAM" id="Phobius"/>
    </source>
</evidence>
<evidence type="ECO:0000256" key="1">
    <source>
        <dbReference type="SAM" id="MobiDB-lite"/>
    </source>
</evidence>
<dbReference type="HOGENOM" id="CLU_022490_1_0_1"/>
<feature type="compositionally biased region" description="Polar residues" evidence="1">
    <location>
        <begin position="38"/>
        <end position="62"/>
    </location>
</feature>
<keyword evidence="2" id="KW-0812">Transmembrane</keyword>
<name>A0A0C3NEH6_PHLG1</name>
<feature type="transmembrane region" description="Helical" evidence="2">
    <location>
        <begin position="406"/>
        <end position="426"/>
    </location>
</feature>